<dbReference type="InterPro" id="IPR005758">
    <property type="entry name" value="UDP-N-AcMur_Ala_ligase_MurC"/>
</dbReference>
<comment type="pathway">
    <text evidence="2 14">Cell wall biogenesis; peptidoglycan biosynthesis.</text>
</comment>
<keyword evidence="4 14" id="KW-0963">Cytoplasm</keyword>
<dbReference type="InterPro" id="IPR036615">
    <property type="entry name" value="Mur_ligase_C_dom_sf"/>
</dbReference>
<dbReference type="EMBL" id="MJAT01000040">
    <property type="protein sequence ID" value="OEH84252.1"/>
    <property type="molecule type" value="Genomic_DNA"/>
</dbReference>
<evidence type="ECO:0000256" key="5">
    <source>
        <dbReference type="ARBA" id="ARBA00022598"/>
    </source>
</evidence>
<dbReference type="InterPro" id="IPR004101">
    <property type="entry name" value="Mur_ligase_C"/>
</dbReference>
<evidence type="ECO:0000256" key="8">
    <source>
        <dbReference type="ARBA" id="ARBA00022840"/>
    </source>
</evidence>
<dbReference type="OrthoDB" id="9804126at2"/>
<evidence type="ECO:0000256" key="14">
    <source>
        <dbReference type="HAMAP-Rule" id="MF_00046"/>
    </source>
</evidence>
<comment type="subcellular location">
    <subcellularLocation>
        <location evidence="1 14">Cytoplasm</location>
    </subcellularLocation>
</comment>
<gene>
    <name evidence="14" type="primary">murC</name>
    <name evidence="18" type="ORF">BHU72_12440</name>
</gene>
<accession>A0A1E5L269</accession>
<evidence type="ECO:0000259" key="17">
    <source>
        <dbReference type="Pfam" id="PF08245"/>
    </source>
</evidence>
<evidence type="ECO:0000259" key="15">
    <source>
        <dbReference type="Pfam" id="PF01225"/>
    </source>
</evidence>
<evidence type="ECO:0000256" key="1">
    <source>
        <dbReference type="ARBA" id="ARBA00004496"/>
    </source>
</evidence>
<keyword evidence="8 14" id="KW-0067">ATP-binding</keyword>
<protein>
    <recommendedName>
        <fullName evidence="3 14">UDP-N-acetylmuramate--L-alanine ligase</fullName>
        <ecNumber evidence="3 14">6.3.2.8</ecNumber>
    </recommendedName>
    <alternativeName>
        <fullName evidence="14">UDP-N-acetylmuramoyl-L-alanine synthetase</fullName>
    </alternativeName>
</protein>
<dbReference type="GO" id="GO:0071555">
    <property type="term" value="P:cell wall organization"/>
    <property type="evidence" value="ECO:0007669"/>
    <property type="project" value="UniProtKB-KW"/>
</dbReference>
<dbReference type="GO" id="GO:0009252">
    <property type="term" value="P:peptidoglycan biosynthetic process"/>
    <property type="evidence" value="ECO:0007669"/>
    <property type="project" value="UniProtKB-UniRule"/>
</dbReference>
<feature type="domain" description="Mur ligase central" evidence="17">
    <location>
        <begin position="109"/>
        <end position="288"/>
    </location>
</feature>
<comment type="function">
    <text evidence="14">Cell wall formation.</text>
</comment>
<dbReference type="SUPFAM" id="SSF53244">
    <property type="entry name" value="MurD-like peptide ligases, peptide-binding domain"/>
    <property type="match status" value="1"/>
</dbReference>
<keyword evidence="5 14" id="KW-0436">Ligase</keyword>
<feature type="domain" description="Mur ligase C-terminal" evidence="16">
    <location>
        <begin position="311"/>
        <end position="441"/>
    </location>
</feature>
<keyword evidence="12 14" id="KW-0961">Cell wall biogenesis/degradation</keyword>
<dbReference type="Proteomes" id="UP000095255">
    <property type="component" value="Unassembled WGS sequence"/>
</dbReference>
<name>A0A1E5L269_9FIRM</name>
<dbReference type="PANTHER" id="PTHR43445:SF3">
    <property type="entry name" value="UDP-N-ACETYLMURAMATE--L-ALANINE LIGASE"/>
    <property type="match status" value="1"/>
</dbReference>
<dbReference type="GO" id="GO:0008360">
    <property type="term" value="P:regulation of cell shape"/>
    <property type="evidence" value="ECO:0007669"/>
    <property type="project" value="UniProtKB-KW"/>
</dbReference>
<keyword evidence="10 14" id="KW-0573">Peptidoglycan synthesis</keyword>
<evidence type="ECO:0000256" key="7">
    <source>
        <dbReference type="ARBA" id="ARBA00022741"/>
    </source>
</evidence>
<dbReference type="SUPFAM" id="SSF51984">
    <property type="entry name" value="MurCD N-terminal domain"/>
    <property type="match status" value="1"/>
</dbReference>
<evidence type="ECO:0000256" key="13">
    <source>
        <dbReference type="ARBA" id="ARBA00047833"/>
    </source>
</evidence>
<dbReference type="Gene3D" id="3.90.190.20">
    <property type="entry name" value="Mur ligase, C-terminal domain"/>
    <property type="match status" value="1"/>
</dbReference>
<feature type="binding site" evidence="14">
    <location>
        <begin position="111"/>
        <end position="117"/>
    </location>
    <ligand>
        <name>ATP</name>
        <dbReference type="ChEBI" id="CHEBI:30616"/>
    </ligand>
</feature>
<evidence type="ECO:0000256" key="12">
    <source>
        <dbReference type="ARBA" id="ARBA00023316"/>
    </source>
</evidence>
<dbReference type="HAMAP" id="MF_00046">
    <property type="entry name" value="MurC"/>
    <property type="match status" value="1"/>
</dbReference>
<dbReference type="Pfam" id="PF08245">
    <property type="entry name" value="Mur_ligase_M"/>
    <property type="match status" value="1"/>
</dbReference>
<keyword evidence="19" id="KW-1185">Reference proteome</keyword>
<comment type="catalytic activity">
    <reaction evidence="13 14">
        <text>UDP-N-acetyl-alpha-D-muramate + L-alanine + ATP = UDP-N-acetyl-alpha-D-muramoyl-L-alanine + ADP + phosphate + H(+)</text>
        <dbReference type="Rhea" id="RHEA:23372"/>
        <dbReference type="ChEBI" id="CHEBI:15378"/>
        <dbReference type="ChEBI" id="CHEBI:30616"/>
        <dbReference type="ChEBI" id="CHEBI:43474"/>
        <dbReference type="ChEBI" id="CHEBI:57972"/>
        <dbReference type="ChEBI" id="CHEBI:70757"/>
        <dbReference type="ChEBI" id="CHEBI:83898"/>
        <dbReference type="ChEBI" id="CHEBI:456216"/>
        <dbReference type="EC" id="6.3.2.8"/>
    </reaction>
</comment>
<reference evidence="18 19" key="1">
    <citation type="submission" date="2016-09" db="EMBL/GenBank/DDBJ databases">
        <title>Desulfuribacillus arsenicus sp. nov., an obligately anaerobic, dissimilatory arsenic- and antimonate-reducing bacterium isolated from anoxic sediments.</title>
        <authorList>
            <person name="Abin C.A."/>
            <person name="Hollibaugh J.T."/>
        </authorList>
    </citation>
    <scope>NUCLEOTIDE SEQUENCE [LARGE SCALE GENOMIC DNA]</scope>
    <source>
        <strain evidence="18 19">MLFW-2</strain>
    </source>
</reference>
<evidence type="ECO:0000313" key="18">
    <source>
        <dbReference type="EMBL" id="OEH84252.1"/>
    </source>
</evidence>
<keyword evidence="6 14" id="KW-0132">Cell division</keyword>
<dbReference type="Pfam" id="PF02875">
    <property type="entry name" value="Mur_ligase_C"/>
    <property type="match status" value="1"/>
</dbReference>
<dbReference type="InterPro" id="IPR036565">
    <property type="entry name" value="Mur-like_cat_sf"/>
</dbReference>
<evidence type="ECO:0000256" key="6">
    <source>
        <dbReference type="ARBA" id="ARBA00022618"/>
    </source>
</evidence>
<dbReference type="NCBIfam" id="TIGR01082">
    <property type="entry name" value="murC"/>
    <property type="match status" value="1"/>
</dbReference>
<keyword evidence="9 14" id="KW-0133">Cell shape</keyword>
<dbReference type="Pfam" id="PF01225">
    <property type="entry name" value="Mur_ligase"/>
    <property type="match status" value="1"/>
</dbReference>
<comment type="similarity">
    <text evidence="14">Belongs to the MurCDEF family.</text>
</comment>
<dbReference type="InterPro" id="IPR050061">
    <property type="entry name" value="MurCDEF_pg_biosynth"/>
</dbReference>
<dbReference type="Gene3D" id="3.40.1190.10">
    <property type="entry name" value="Mur-like, catalytic domain"/>
    <property type="match status" value="1"/>
</dbReference>
<sequence length="464" mass="51136">MNNSQRFHFVGIGGYGMSAIARVMLDLGFIVTGSDVTRKDLTINLEERGATVYIGHSPDHVLGADFVVYSTDIPKDNVELNAALEHKIPLIHRSEMLARILNEKIGITVAGAHGKTTTSSMIAYIMESGGADPTFVIGGEVMGLGSNAKAGSSDFVIAEADESDGSFLNYYSQIAVITNIEPDHLENYDGKFENLKAAYRKYMNHIKPGGCAIVCYEDTYLKEMIPDIKTEVITYGYSDEADYSIKNIMQEGRHISFDLYSKNKCIDSFVLKVPGKHNVLNAVASIIACLKAGMSLQAIKVQLERFIGAKRRFTVMGESNNITIVDDYAHHPTEIQATLAAAKASGKHVVAIFQPQRYTRTFFLFDDFSKAFSDADEVYVLDIYSPAGEKKIEGVSAEKLVSMIRKNSHGNAQFVPTKEEVIEKMKNQMKPGDLVLTMGAGDIWKASVELANYVAEEFVVKEKN</sequence>
<dbReference type="GO" id="GO:0005737">
    <property type="term" value="C:cytoplasm"/>
    <property type="evidence" value="ECO:0007669"/>
    <property type="project" value="UniProtKB-SubCell"/>
</dbReference>
<dbReference type="UniPathway" id="UPA00219"/>
<dbReference type="EC" id="6.3.2.8" evidence="3 14"/>
<evidence type="ECO:0000256" key="4">
    <source>
        <dbReference type="ARBA" id="ARBA00022490"/>
    </source>
</evidence>
<organism evidence="18 19">
    <name type="scientific">Desulfuribacillus stibiiarsenatis</name>
    <dbReference type="NCBI Taxonomy" id="1390249"/>
    <lineage>
        <taxon>Bacteria</taxon>
        <taxon>Bacillati</taxon>
        <taxon>Bacillota</taxon>
        <taxon>Desulfuribacillia</taxon>
        <taxon>Desulfuribacillales</taxon>
        <taxon>Desulfuribacillaceae</taxon>
        <taxon>Desulfuribacillus</taxon>
    </lineage>
</organism>
<dbReference type="InterPro" id="IPR013221">
    <property type="entry name" value="Mur_ligase_cen"/>
</dbReference>
<dbReference type="Gene3D" id="3.40.50.720">
    <property type="entry name" value="NAD(P)-binding Rossmann-like Domain"/>
    <property type="match status" value="1"/>
</dbReference>
<keyword evidence="11 14" id="KW-0131">Cell cycle</keyword>
<dbReference type="PANTHER" id="PTHR43445">
    <property type="entry name" value="UDP-N-ACETYLMURAMATE--L-ALANINE LIGASE-RELATED"/>
    <property type="match status" value="1"/>
</dbReference>
<evidence type="ECO:0000256" key="11">
    <source>
        <dbReference type="ARBA" id="ARBA00023306"/>
    </source>
</evidence>
<dbReference type="GO" id="GO:0051301">
    <property type="term" value="P:cell division"/>
    <property type="evidence" value="ECO:0007669"/>
    <property type="project" value="UniProtKB-KW"/>
</dbReference>
<keyword evidence="7 14" id="KW-0547">Nucleotide-binding</keyword>
<evidence type="ECO:0000256" key="2">
    <source>
        <dbReference type="ARBA" id="ARBA00004752"/>
    </source>
</evidence>
<evidence type="ECO:0000256" key="10">
    <source>
        <dbReference type="ARBA" id="ARBA00022984"/>
    </source>
</evidence>
<dbReference type="GO" id="GO:0008763">
    <property type="term" value="F:UDP-N-acetylmuramate-L-alanine ligase activity"/>
    <property type="evidence" value="ECO:0007669"/>
    <property type="project" value="UniProtKB-UniRule"/>
</dbReference>
<evidence type="ECO:0000259" key="16">
    <source>
        <dbReference type="Pfam" id="PF02875"/>
    </source>
</evidence>
<dbReference type="GO" id="GO:0005524">
    <property type="term" value="F:ATP binding"/>
    <property type="evidence" value="ECO:0007669"/>
    <property type="project" value="UniProtKB-UniRule"/>
</dbReference>
<dbReference type="RefSeq" id="WP_069703489.1">
    <property type="nucleotide sequence ID" value="NZ_MJAT01000040.1"/>
</dbReference>
<dbReference type="InterPro" id="IPR000713">
    <property type="entry name" value="Mur_ligase_N"/>
</dbReference>
<evidence type="ECO:0000313" key="19">
    <source>
        <dbReference type="Proteomes" id="UP000095255"/>
    </source>
</evidence>
<evidence type="ECO:0000256" key="3">
    <source>
        <dbReference type="ARBA" id="ARBA00012211"/>
    </source>
</evidence>
<feature type="domain" description="Mur ligase N-terminal catalytic" evidence="15">
    <location>
        <begin position="7"/>
        <end position="103"/>
    </location>
</feature>
<dbReference type="AlphaFoldDB" id="A0A1E5L269"/>
<dbReference type="STRING" id="1390249.BHU72_12440"/>
<dbReference type="SUPFAM" id="SSF53623">
    <property type="entry name" value="MurD-like peptide ligases, catalytic domain"/>
    <property type="match status" value="1"/>
</dbReference>
<comment type="caution">
    <text evidence="18">The sequence shown here is derived from an EMBL/GenBank/DDBJ whole genome shotgun (WGS) entry which is preliminary data.</text>
</comment>
<evidence type="ECO:0000256" key="9">
    <source>
        <dbReference type="ARBA" id="ARBA00022960"/>
    </source>
</evidence>
<proteinExistence type="inferred from homology"/>